<reference evidence="1" key="2">
    <citation type="journal article" date="2015" name="Data Brief">
        <title>Shoot transcriptome of the giant reed, Arundo donax.</title>
        <authorList>
            <person name="Barrero R.A."/>
            <person name="Guerrero F.D."/>
            <person name="Moolhuijzen P."/>
            <person name="Goolsby J.A."/>
            <person name="Tidwell J."/>
            <person name="Bellgard S.E."/>
            <person name="Bellgard M.I."/>
        </authorList>
    </citation>
    <scope>NUCLEOTIDE SEQUENCE</scope>
    <source>
        <tissue evidence="1">Shoot tissue taken approximately 20 cm above the soil surface</tissue>
    </source>
</reference>
<name>A0A0A9BY51_ARUDO</name>
<organism evidence="1">
    <name type="scientific">Arundo donax</name>
    <name type="common">Giant reed</name>
    <name type="synonym">Donax arundinaceus</name>
    <dbReference type="NCBI Taxonomy" id="35708"/>
    <lineage>
        <taxon>Eukaryota</taxon>
        <taxon>Viridiplantae</taxon>
        <taxon>Streptophyta</taxon>
        <taxon>Embryophyta</taxon>
        <taxon>Tracheophyta</taxon>
        <taxon>Spermatophyta</taxon>
        <taxon>Magnoliopsida</taxon>
        <taxon>Liliopsida</taxon>
        <taxon>Poales</taxon>
        <taxon>Poaceae</taxon>
        <taxon>PACMAD clade</taxon>
        <taxon>Arundinoideae</taxon>
        <taxon>Arundineae</taxon>
        <taxon>Arundo</taxon>
    </lineage>
</organism>
<accession>A0A0A9BY51</accession>
<protein>
    <submittedName>
        <fullName evidence="1">Uncharacterized protein</fullName>
    </submittedName>
</protein>
<evidence type="ECO:0000313" key="1">
    <source>
        <dbReference type="EMBL" id="JAD64187.1"/>
    </source>
</evidence>
<reference evidence="1" key="1">
    <citation type="submission" date="2014-09" db="EMBL/GenBank/DDBJ databases">
        <authorList>
            <person name="Magalhaes I.L.F."/>
            <person name="Oliveira U."/>
            <person name="Santos F.R."/>
            <person name="Vidigal T.H.D.A."/>
            <person name="Brescovit A.D."/>
            <person name="Santos A.J."/>
        </authorList>
    </citation>
    <scope>NUCLEOTIDE SEQUENCE</scope>
    <source>
        <tissue evidence="1">Shoot tissue taken approximately 20 cm above the soil surface</tissue>
    </source>
</reference>
<sequence length="50" mass="5944">MLEFQLDKGIKVGWIQSSYRSDKDDLIAGYNIFLIPGYKFFIELNNNYHQ</sequence>
<dbReference type="AlphaFoldDB" id="A0A0A9BY51"/>
<dbReference type="EMBL" id="GBRH01233708">
    <property type="protein sequence ID" value="JAD64187.1"/>
    <property type="molecule type" value="Transcribed_RNA"/>
</dbReference>
<proteinExistence type="predicted"/>